<keyword evidence="2" id="KW-1185">Reference proteome</keyword>
<protein>
    <submittedName>
        <fullName evidence="1">Uncharacterized protein</fullName>
    </submittedName>
</protein>
<dbReference type="InParanoid" id="A7EVJ2"/>
<organism evidence="1 2">
    <name type="scientific">Sclerotinia sclerotiorum (strain ATCC 18683 / 1980 / Ss-1)</name>
    <name type="common">White mold</name>
    <name type="synonym">Whetzelinia sclerotiorum</name>
    <dbReference type="NCBI Taxonomy" id="665079"/>
    <lineage>
        <taxon>Eukaryota</taxon>
        <taxon>Fungi</taxon>
        <taxon>Dikarya</taxon>
        <taxon>Ascomycota</taxon>
        <taxon>Pezizomycotina</taxon>
        <taxon>Leotiomycetes</taxon>
        <taxon>Helotiales</taxon>
        <taxon>Sclerotiniaceae</taxon>
        <taxon>Sclerotinia</taxon>
    </lineage>
</organism>
<name>A7EVJ2_SCLS1</name>
<dbReference type="Proteomes" id="UP000001312">
    <property type="component" value="Unassembled WGS sequence"/>
</dbReference>
<accession>A7EVJ2</accession>
<reference evidence="2" key="1">
    <citation type="journal article" date="2011" name="PLoS Genet.">
        <title>Genomic analysis of the necrotrophic fungal pathogens Sclerotinia sclerotiorum and Botrytis cinerea.</title>
        <authorList>
            <person name="Amselem J."/>
            <person name="Cuomo C.A."/>
            <person name="van Kan J.A."/>
            <person name="Viaud M."/>
            <person name="Benito E.P."/>
            <person name="Couloux A."/>
            <person name="Coutinho P.M."/>
            <person name="de Vries R.P."/>
            <person name="Dyer P.S."/>
            <person name="Fillinger S."/>
            <person name="Fournier E."/>
            <person name="Gout L."/>
            <person name="Hahn M."/>
            <person name="Kohn L."/>
            <person name="Lapalu N."/>
            <person name="Plummer K.M."/>
            <person name="Pradier J.M."/>
            <person name="Quevillon E."/>
            <person name="Sharon A."/>
            <person name="Simon A."/>
            <person name="ten Have A."/>
            <person name="Tudzynski B."/>
            <person name="Tudzynski P."/>
            <person name="Wincker P."/>
            <person name="Andrew M."/>
            <person name="Anthouard V."/>
            <person name="Beever R.E."/>
            <person name="Beffa R."/>
            <person name="Benoit I."/>
            <person name="Bouzid O."/>
            <person name="Brault B."/>
            <person name="Chen Z."/>
            <person name="Choquer M."/>
            <person name="Collemare J."/>
            <person name="Cotton P."/>
            <person name="Danchin E.G."/>
            <person name="Da Silva C."/>
            <person name="Gautier A."/>
            <person name="Giraud C."/>
            <person name="Giraud T."/>
            <person name="Gonzalez C."/>
            <person name="Grossetete S."/>
            <person name="Guldener U."/>
            <person name="Henrissat B."/>
            <person name="Howlett B.J."/>
            <person name="Kodira C."/>
            <person name="Kretschmer M."/>
            <person name="Lappartient A."/>
            <person name="Leroch M."/>
            <person name="Levis C."/>
            <person name="Mauceli E."/>
            <person name="Neuveglise C."/>
            <person name="Oeser B."/>
            <person name="Pearson M."/>
            <person name="Poulain J."/>
            <person name="Poussereau N."/>
            <person name="Quesneville H."/>
            <person name="Rascle C."/>
            <person name="Schumacher J."/>
            <person name="Segurens B."/>
            <person name="Sexton A."/>
            <person name="Silva E."/>
            <person name="Sirven C."/>
            <person name="Soanes D.M."/>
            <person name="Talbot N.J."/>
            <person name="Templeton M."/>
            <person name="Yandava C."/>
            <person name="Yarden O."/>
            <person name="Zeng Q."/>
            <person name="Rollins J.A."/>
            <person name="Lebrun M.H."/>
            <person name="Dickman M."/>
        </authorList>
    </citation>
    <scope>NUCLEOTIDE SEQUENCE [LARGE SCALE GENOMIC DNA]</scope>
    <source>
        <strain evidence="2">ATCC 18683 / 1980 / Ss-1</strain>
    </source>
</reference>
<sequence>MGIPPKVLFAFCQALTEDWMRKDGASRYKSQSLANFDVSTPMFKILPPSGNNPNLNHESKIDKLPLKFGESEWSSRVPSTLNWFEGISIDNDSNNQLVVFTDALKFRKIYWQYNSNTNLSFPETIIMKPFRMGTLSPEYYINRGNIGISSYGKHEVPTESVFFDEDMFAISVRLQDGVGVTGVCVHSTSRLQTIGKPNDESSIYFQIQPHKERIDKIWVWNFPGLYLTQALRVDA</sequence>
<dbReference type="GeneID" id="5485592"/>
<dbReference type="EMBL" id="CH476633">
    <property type="protein sequence ID" value="EDN93484.1"/>
    <property type="molecule type" value="Genomic_DNA"/>
</dbReference>
<evidence type="ECO:0000313" key="1">
    <source>
        <dbReference type="EMBL" id="EDN93484.1"/>
    </source>
</evidence>
<dbReference type="AlphaFoldDB" id="A7EVJ2"/>
<dbReference type="KEGG" id="ssl:SS1G_09351"/>
<evidence type="ECO:0000313" key="2">
    <source>
        <dbReference type="Proteomes" id="UP000001312"/>
    </source>
</evidence>
<gene>
    <name evidence="1" type="ORF">SS1G_09351</name>
</gene>
<dbReference type="RefSeq" id="XP_001589629.1">
    <property type="nucleotide sequence ID" value="XM_001589579.1"/>
</dbReference>
<dbReference type="HOGENOM" id="CLU_1180822_0_0_1"/>
<proteinExistence type="predicted"/>